<feature type="chain" id="PRO_5007586490" evidence="7">
    <location>
        <begin position="17"/>
        <end position="292"/>
    </location>
</feature>
<dbReference type="Pfam" id="PF04103">
    <property type="entry name" value="CD20"/>
    <property type="match status" value="1"/>
</dbReference>
<evidence type="ECO:0000313" key="9">
    <source>
        <dbReference type="Proteomes" id="UP000050525"/>
    </source>
</evidence>
<dbReference type="GO" id="GO:0007166">
    <property type="term" value="P:cell surface receptor signaling pathway"/>
    <property type="evidence" value="ECO:0007669"/>
    <property type="project" value="TreeGrafter"/>
</dbReference>
<dbReference type="AlphaFoldDB" id="A0A151NYM3"/>
<evidence type="ECO:0000256" key="6">
    <source>
        <dbReference type="SAM" id="Phobius"/>
    </source>
</evidence>
<organism evidence="8 9">
    <name type="scientific">Alligator mississippiensis</name>
    <name type="common">American alligator</name>
    <dbReference type="NCBI Taxonomy" id="8496"/>
    <lineage>
        <taxon>Eukaryota</taxon>
        <taxon>Metazoa</taxon>
        <taxon>Chordata</taxon>
        <taxon>Craniata</taxon>
        <taxon>Vertebrata</taxon>
        <taxon>Euteleostomi</taxon>
        <taxon>Archelosauria</taxon>
        <taxon>Archosauria</taxon>
        <taxon>Crocodylia</taxon>
        <taxon>Alligatoridae</taxon>
        <taxon>Alligatorinae</taxon>
        <taxon>Alligator</taxon>
    </lineage>
</organism>
<feature type="transmembrane region" description="Helical" evidence="6">
    <location>
        <begin position="187"/>
        <end position="210"/>
    </location>
</feature>
<feature type="transmembrane region" description="Helical" evidence="6">
    <location>
        <begin position="113"/>
        <end position="134"/>
    </location>
</feature>
<dbReference type="PANTHER" id="PTHR23320">
    <property type="entry name" value="MEMBRANE-SPANNING 4-DOMAINS SUBFAMILY A MS4A -RELATED"/>
    <property type="match status" value="1"/>
</dbReference>
<evidence type="ECO:0000256" key="3">
    <source>
        <dbReference type="ARBA" id="ARBA00022692"/>
    </source>
</evidence>
<evidence type="ECO:0000256" key="5">
    <source>
        <dbReference type="ARBA" id="ARBA00023136"/>
    </source>
</evidence>
<dbReference type="InterPro" id="IPR007237">
    <property type="entry name" value="CD20-like"/>
</dbReference>
<evidence type="ECO:0000313" key="8">
    <source>
        <dbReference type="EMBL" id="KYO41699.1"/>
    </source>
</evidence>
<proteinExistence type="inferred from homology"/>
<dbReference type="InterPro" id="IPR030417">
    <property type="entry name" value="MS4A"/>
</dbReference>
<evidence type="ECO:0000256" key="7">
    <source>
        <dbReference type="SAM" id="SignalP"/>
    </source>
</evidence>
<feature type="signal peptide" evidence="7">
    <location>
        <begin position="1"/>
        <end position="16"/>
    </location>
</feature>
<keyword evidence="7" id="KW-0732">Signal</keyword>
<evidence type="ECO:0000256" key="1">
    <source>
        <dbReference type="ARBA" id="ARBA00004141"/>
    </source>
</evidence>
<feature type="transmembrane region" description="Helical" evidence="6">
    <location>
        <begin position="146"/>
        <end position="167"/>
    </location>
</feature>
<dbReference type="EMBL" id="AKHW03001628">
    <property type="protein sequence ID" value="KYO41699.1"/>
    <property type="molecule type" value="Genomic_DNA"/>
</dbReference>
<comment type="caution">
    <text evidence="8">The sequence shown here is derived from an EMBL/GenBank/DDBJ whole genome shotgun (WGS) entry which is preliminary data.</text>
</comment>
<name>A0A151NYM3_ALLMI</name>
<dbReference type="Proteomes" id="UP000050525">
    <property type="component" value="Unassembled WGS sequence"/>
</dbReference>
<accession>A0A151NYM3</accession>
<keyword evidence="5 6" id="KW-0472">Membrane</keyword>
<evidence type="ECO:0000256" key="4">
    <source>
        <dbReference type="ARBA" id="ARBA00022989"/>
    </source>
</evidence>
<keyword evidence="9" id="KW-1185">Reference proteome</keyword>
<gene>
    <name evidence="8" type="primary">MS4A8</name>
    <name evidence="8" type="ORF">Y1Q_0006439</name>
</gene>
<sequence length="292" mass="31458">MLLLATVVEFLITISAMYVGFQAKCCHHDPAAQTPEAGGSRLVAVQRERADLFAIMSMPGGRTTQVLVIMAPDSAGITPERQTMNSVNQPQQINRRVDRTMAIFLRAEPKTLGAIQILIGLIHMGFASVSIILIEAQTSYVSVTTYSGYPFWGGLMFLISGSLSVAAELHHSTCLVKGSLGTNLVSAIFASCGTILLTVELIINGIFFSYMDQEPLFKAGKGIAATLLLVTLLELAIAVSVSHFGCQATCCRPKDDVVLMPYTVNTNSMVSSTPLTPPPSYDNMAYTKKEEL</sequence>
<reference evidence="8 9" key="1">
    <citation type="journal article" date="2012" name="Genome Biol.">
        <title>Sequencing three crocodilian genomes to illuminate the evolution of archosaurs and amniotes.</title>
        <authorList>
            <person name="St John J.A."/>
            <person name="Braun E.L."/>
            <person name="Isberg S.R."/>
            <person name="Miles L.G."/>
            <person name="Chong A.Y."/>
            <person name="Gongora J."/>
            <person name="Dalzell P."/>
            <person name="Moran C."/>
            <person name="Bed'hom B."/>
            <person name="Abzhanov A."/>
            <person name="Burgess S.C."/>
            <person name="Cooksey A.M."/>
            <person name="Castoe T.A."/>
            <person name="Crawford N.G."/>
            <person name="Densmore L.D."/>
            <person name="Drew J.C."/>
            <person name="Edwards S.V."/>
            <person name="Faircloth B.C."/>
            <person name="Fujita M.K."/>
            <person name="Greenwold M.J."/>
            <person name="Hoffmann F.G."/>
            <person name="Howard J.M."/>
            <person name="Iguchi T."/>
            <person name="Janes D.E."/>
            <person name="Khan S.Y."/>
            <person name="Kohno S."/>
            <person name="de Koning A.J."/>
            <person name="Lance S.L."/>
            <person name="McCarthy F.M."/>
            <person name="McCormack J.E."/>
            <person name="Merchant M.E."/>
            <person name="Peterson D.G."/>
            <person name="Pollock D.D."/>
            <person name="Pourmand N."/>
            <person name="Raney B.J."/>
            <person name="Roessler K.A."/>
            <person name="Sanford J.R."/>
            <person name="Sawyer R.H."/>
            <person name="Schmidt C.J."/>
            <person name="Triplett E.W."/>
            <person name="Tuberville T.D."/>
            <person name="Venegas-Anaya M."/>
            <person name="Howard J.T."/>
            <person name="Jarvis E.D."/>
            <person name="Guillette L.J.Jr."/>
            <person name="Glenn T.C."/>
            <person name="Green R.E."/>
            <person name="Ray D.A."/>
        </authorList>
    </citation>
    <scope>NUCLEOTIDE SEQUENCE [LARGE SCALE GENOMIC DNA]</scope>
    <source>
        <strain evidence="8">KSC_2009_1</strain>
    </source>
</reference>
<comment type="similarity">
    <text evidence="2">Belongs to the MS4A family.</text>
</comment>
<feature type="transmembrane region" description="Helical" evidence="6">
    <location>
        <begin position="222"/>
        <end position="244"/>
    </location>
</feature>
<dbReference type="PANTHER" id="PTHR23320:SF155">
    <property type="entry name" value="MEMBRANE-SPANNING 4-DOMAINS SUBFAMILY A MEMBER 8"/>
    <property type="match status" value="1"/>
</dbReference>
<keyword evidence="4 6" id="KW-1133">Transmembrane helix</keyword>
<comment type="subcellular location">
    <subcellularLocation>
        <location evidence="1">Membrane</location>
        <topology evidence="1">Multi-pass membrane protein</topology>
    </subcellularLocation>
</comment>
<evidence type="ECO:0000256" key="2">
    <source>
        <dbReference type="ARBA" id="ARBA00009565"/>
    </source>
</evidence>
<dbReference type="GO" id="GO:0005886">
    <property type="term" value="C:plasma membrane"/>
    <property type="evidence" value="ECO:0007669"/>
    <property type="project" value="TreeGrafter"/>
</dbReference>
<protein>
    <submittedName>
        <fullName evidence="8">Membrane-spanning 4-domains subfamily A member 8</fullName>
    </submittedName>
</protein>
<keyword evidence="3 6" id="KW-0812">Transmembrane</keyword>